<evidence type="ECO:0000256" key="4">
    <source>
        <dbReference type="RuleBase" id="RU000454"/>
    </source>
</evidence>
<dbReference type="GO" id="GO:0000324">
    <property type="term" value="C:fungal-type vacuole"/>
    <property type="evidence" value="ECO:0007669"/>
    <property type="project" value="TreeGrafter"/>
</dbReference>
<name>A0A8E2FAZ0_9PEZI</name>
<feature type="active site" evidence="3">
    <location>
        <position position="98"/>
    </location>
</feature>
<dbReference type="GO" id="GO:0004190">
    <property type="term" value="F:aspartic-type endopeptidase activity"/>
    <property type="evidence" value="ECO:0007669"/>
    <property type="project" value="UniProtKB-KW"/>
</dbReference>
<dbReference type="AlphaFoldDB" id="A0A8E2FAZ0"/>
<keyword evidence="4" id="KW-0378">Hydrolase</keyword>
<dbReference type="OrthoDB" id="15189at2759"/>
<organism evidence="8 9">
    <name type="scientific">Glonium stellatum</name>
    <dbReference type="NCBI Taxonomy" id="574774"/>
    <lineage>
        <taxon>Eukaryota</taxon>
        <taxon>Fungi</taxon>
        <taxon>Dikarya</taxon>
        <taxon>Ascomycota</taxon>
        <taxon>Pezizomycotina</taxon>
        <taxon>Dothideomycetes</taxon>
        <taxon>Pleosporomycetidae</taxon>
        <taxon>Gloniales</taxon>
        <taxon>Gloniaceae</taxon>
        <taxon>Glonium</taxon>
    </lineage>
</organism>
<evidence type="ECO:0000256" key="3">
    <source>
        <dbReference type="PIRSR" id="PIRSR601461-1"/>
    </source>
</evidence>
<evidence type="ECO:0000259" key="7">
    <source>
        <dbReference type="PROSITE" id="PS51767"/>
    </source>
</evidence>
<dbReference type="InterPro" id="IPR034164">
    <property type="entry name" value="Pepsin-like_dom"/>
</dbReference>
<feature type="active site" evidence="3">
    <location>
        <position position="350"/>
    </location>
</feature>
<feature type="signal peptide" evidence="6">
    <location>
        <begin position="1"/>
        <end position="19"/>
    </location>
</feature>
<keyword evidence="2 4" id="KW-0064">Aspartyl protease</keyword>
<dbReference type="GO" id="GO:0006508">
    <property type="term" value="P:proteolysis"/>
    <property type="evidence" value="ECO:0007669"/>
    <property type="project" value="UniProtKB-KW"/>
</dbReference>
<dbReference type="PROSITE" id="PS51767">
    <property type="entry name" value="PEPTIDASE_A1"/>
    <property type="match status" value="1"/>
</dbReference>
<dbReference type="SUPFAM" id="SSF50630">
    <property type="entry name" value="Acid proteases"/>
    <property type="match status" value="1"/>
</dbReference>
<dbReference type="InterPro" id="IPR021109">
    <property type="entry name" value="Peptidase_aspartic_dom_sf"/>
</dbReference>
<evidence type="ECO:0000256" key="2">
    <source>
        <dbReference type="ARBA" id="ARBA00022750"/>
    </source>
</evidence>
<gene>
    <name evidence="8" type="ORF">AOQ84DRAFT_411948</name>
</gene>
<keyword evidence="9" id="KW-1185">Reference proteome</keyword>
<evidence type="ECO:0000313" key="8">
    <source>
        <dbReference type="EMBL" id="OCL13831.1"/>
    </source>
</evidence>
<sequence length="461" mass="47726">MPHMLALLFLAFSVVGAQAESGASTARAIQAPAQNIVTSNILELITIPRSSTTSTQVAGLAKRAEDDNGTEAYLSTVQGRIYLASVTFGGTPYTVVVDTGSSDTWLAKTGFECVSPTTGTSVPEAQCAFGPLYTPSPTLIEIPGLEFNISYADNETLSGTLGYELATIAGLSIQQMVGIVDTAAWYGDGQSSGLLGLGYPTIDSAHDNQNISGYSFPTTLNYTPFFATLCVDAGIPAMFSLALTRVTPDNPTGGGLLALGGIPPIAHSPTFATVPIQALSMASANPSAETPSYQFYIVTVDGFSIAAIDPEGSQDDSRKLPLAAAPGAPTQNATATVDEDIGGPVQMIVDSGTTLIYLSDSTAATVNSLFVPPAVFATGPEVYVVNCSAVAPKFGVYIGGHLFYINPLDMMLETELAGTCLSTVQKAGGGLAVLGDVFLKNVLAVFDVGAGEMRFAAREDY</sequence>
<evidence type="ECO:0000256" key="6">
    <source>
        <dbReference type="SAM" id="SignalP"/>
    </source>
</evidence>
<dbReference type="PRINTS" id="PR00792">
    <property type="entry name" value="PEPSIN"/>
</dbReference>
<dbReference type="InterPro" id="IPR001461">
    <property type="entry name" value="Aspartic_peptidase_A1"/>
</dbReference>
<feature type="region of interest" description="Disordered" evidence="5">
    <location>
        <begin position="311"/>
        <end position="335"/>
    </location>
</feature>
<keyword evidence="4 8" id="KW-0645">Protease</keyword>
<dbReference type="Gene3D" id="2.40.70.10">
    <property type="entry name" value="Acid Proteases"/>
    <property type="match status" value="2"/>
</dbReference>
<dbReference type="InterPro" id="IPR001969">
    <property type="entry name" value="Aspartic_peptidase_AS"/>
</dbReference>
<dbReference type="Pfam" id="PF00026">
    <property type="entry name" value="Asp"/>
    <property type="match status" value="2"/>
</dbReference>
<comment type="similarity">
    <text evidence="1 4">Belongs to the peptidase A1 family.</text>
</comment>
<evidence type="ECO:0000313" key="9">
    <source>
        <dbReference type="Proteomes" id="UP000250140"/>
    </source>
</evidence>
<reference evidence="8 9" key="1">
    <citation type="journal article" date="2016" name="Nat. Commun.">
        <title>Ectomycorrhizal ecology is imprinted in the genome of the dominant symbiotic fungus Cenococcum geophilum.</title>
        <authorList>
            <consortium name="DOE Joint Genome Institute"/>
            <person name="Peter M."/>
            <person name="Kohler A."/>
            <person name="Ohm R.A."/>
            <person name="Kuo A."/>
            <person name="Krutzmann J."/>
            <person name="Morin E."/>
            <person name="Arend M."/>
            <person name="Barry K.W."/>
            <person name="Binder M."/>
            <person name="Choi C."/>
            <person name="Clum A."/>
            <person name="Copeland A."/>
            <person name="Grisel N."/>
            <person name="Haridas S."/>
            <person name="Kipfer T."/>
            <person name="LaButti K."/>
            <person name="Lindquist E."/>
            <person name="Lipzen A."/>
            <person name="Maire R."/>
            <person name="Meier B."/>
            <person name="Mihaltcheva S."/>
            <person name="Molinier V."/>
            <person name="Murat C."/>
            <person name="Poggeler S."/>
            <person name="Quandt C.A."/>
            <person name="Sperisen C."/>
            <person name="Tritt A."/>
            <person name="Tisserant E."/>
            <person name="Crous P.W."/>
            <person name="Henrissat B."/>
            <person name="Nehls U."/>
            <person name="Egli S."/>
            <person name="Spatafora J.W."/>
            <person name="Grigoriev I.V."/>
            <person name="Martin F.M."/>
        </authorList>
    </citation>
    <scope>NUCLEOTIDE SEQUENCE [LARGE SCALE GENOMIC DNA]</scope>
    <source>
        <strain evidence="8 9">CBS 207.34</strain>
    </source>
</reference>
<proteinExistence type="inferred from homology"/>
<evidence type="ECO:0000256" key="5">
    <source>
        <dbReference type="SAM" id="MobiDB-lite"/>
    </source>
</evidence>
<keyword evidence="6" id="KW-0732">Signal</keyword>
<feature type="chain" id="PRO_5034895466" evidence="6">
    <location>
        <begin position="20"/>
        <end position="461"/>
    </location>
</feature>
<accession>A0A8E2FAZ0</accession>
<dbReference type="PANTHER" id="PTHR47966:SF47">
    <property type="entry name" value="ENDOPEPTIDASE, PUTATIVE (AFU_ORTHOLOGUE AFUA_3G01220)-RELATED"/>
    <property type="match status" value="1"/>
</dbReference>
<feature type="domain" description="Peptidase A1" evidence="7">
    <location>
        <begin position="82"/>
        <end position="456"/>
    </location>
</feature>
<dbReference type="EMBL" id="KV748665">
    <property type="protein sequence ID" value="OCL13831.1"/>
    <property type="molecule type" value="Genomic_DNA"/>
</dbReference>
<dbReference type="CDD" id="cd05471">
    <property type="entry name" value="pepsin_like"/>
    <property type="match status" value="1"/>
</dbReference>
<dbReference type="Proteomes" id="UP000250140">
    <property type="component" value="Unassembled WGS sequence"/>
</dbReference>
<dbReference type="InterPro" id="IPR033121">
    <property type="entry name" value="PEPTIDASE_A1"/>
</dbReference>
<protein>
    <submittedName>
        <fullName evidence="8">Acid protease</fullName>
    </submittedName>
</protein>
<evidence type="ECO:0000256" key="1">
    <source>
        <dbReference type="ARBA" id="ARBA00007447"/>
    </source>
</evidence>
<dbReference type="PANTHER" id="PTHR47966">
    <property type="entry name" value="BETA-SITE APP-CLEAVING ENZYME, ISOFORM A-RELATED"/>
    <property type="match status" value="1"/>
</dbReference>
<dbReference type="PROSITE" id="PS00141">
    <property type="entry name" value="ASP_PROTEASE"/>
    <property type="match status" value="2"/>
</dbReference>